<dbReference type="Pfam" id="PF08279">
    <property type="entry name" value="HTH_11"/>
    <property type="match status" value="1"/>
</dbReference>
<dbReference type="SUPFAM" id="SSF46785">
    <property type="entry name" value="Winged helix' DNA-binding domain"/>
    <property type="match status" value="1"/>
</dbReference>
<evidence type="ECO:0000313" key="4">
    <source>
        <dbReference type="EMBL" id="AUJ33159.1"/>
    </source>
</evidence>
<accession>A0A3Q8CHS1</accession>
<keyword evidence="1" id="KW-0533">Nickel</keyword>
<dbReference type="AlphaFoldDB" id="A0A3Q8CHS1"/>
<dbReference type="KEGG" id="lng:BSQ50_02560"/>
<dbReference type="PANTHER" id="PTHR40068">
    <property type="entry name" value="TRANSCRIPTION REPRESSOR NIAR-RELATED"/>
    <property type="match status" value="1"/>
</dbReference>
<sequence length="177" mass="19875">MVVKVKKDSENRRNKVKNDLYNQQLSASALAKKYHVSRQTIVGDIALLRAQGEPIIATVNGYHYQKSNNLYQGIIVCQHSRQQTRRELEIIVAAQGQVLDVVVDHPLYGQLIGTLGVMTTSDIEHFMEQLTNDQAKLLSSLTNGIHLHHLACPDELTFIQIKQQLQQAGILYSGDET</sequence>
<evidence type="ECO:0000256" key="1">
    <source>
        <dbReference type="PIRSR" id="PIRSR037847-1"/>
    </source>
</evidence>
<feature type="domain" description="Helix-turn-helix type 11" evidence="3">
    <location>
        <begin position="22"/>
        <end position="62"/>
    </location>
</feature>
<dbReference type="GO" id="GO:0046872">
    <property type="term" value="F:metal ion binding"/>
    <property type="evidence" value="ECO:0007669"/>
    <property type="project" value="UniProtKB-KW"/>
</dbReference>
<dbReference type="InterPro" id="IPR013196">
    <property type="entry name" value="HTH_11"/>
</dbReference>
<dbReference type="InterPro" id="IPR004173">
    <property type="entry name" value="3H_domain"/>
</dbReference>
<keyword evidence="1" id="KW-0479">Metal-binding</keyword>
<feature type="binding site" evidence="1">
    <location>
        <position position="148"/>
    </location>
    <ligand>
        <name>Ni(2+)</name>
        <dbReference type="ChEBI" id="CHEBI:49786"/>
    </ligand>
</feature>
<keyword evidence="5" id="KW-1185">Reference proteome</keyword>
<reference evidence="4 5" key="1">
    <citation type="submission" date="2016-11" db="EMBL/GenBank/DDBJ databases">
        <title>Interaction between Lactobacillus species and yeast in water kefir.</title>
        <authorList>
            <person name="Behr J."/>
            <person name="Xu D."/>
            <person name="Vogel R.F."/>
        </authorList>
    </citation>
    <scope>NUCLEOTIDE SEQUENCE [LARGE SCALE GENOMIC DNA]</scope>
    <source>
        <strain evidence="4 5">TMW 1.1827</strain>
    </source>
</reference>
<dbReference type="PIRSF" id="PIRSF037847">
    <property type="entry name" value="NiaR"/>
    <property type="match status" value="1"/>
</dbReference>
<dbReference type="Proteomes" id="UP000324497">
    <property type="component" value="Chromosome"/>
</dbReference>
<keyword evidence="4" id="KW-0378">Hydrolase</keyword>
<dbReference type="PANTHER" id="PTHR40068:SF1">
    <property type="entry name" value="TRANSCRIPTION REPRESSOR NIAR-RELATED"/>
    <property type="match status" value="1"/>
</dbReference>
<dbReference type="Gene3D" id="1.10.10.10">
    <property type="entry name" value="Winged helix-like DNA-binding domain superfamily/Winged helix DNA-binding domain"/>
    <property type="match status" value="1"/>
</dbReference>
<feature type="binding site" evidence="1">
    <location>
        <position position="87"/>
    </location>
    <ligand>
        <name>Ni(2+)</name>
        <dbReference type="ChEBI" id="CHEBI:49786"/>
    </ligand>
</feature>
<dbReference type="Gene3D" id="3.30.1340.20">
    <property type="entry name" value="3H domain"/>
    <property type="match status" value="1"/>
</dbReference>
<organism evidence="4 5">
    <name type="scientific">Liquorilactobacillus nagelii</name>
    <dbReference type="NCBI Taxonomy" id="82688"/>
    <lineage>
        <taxon>Bacteria</taxon>
        <taxon>Bacillati</taxon>
        <taxon>Bacillota</taxon>
        <taxon>Bacilli</taxon>
        <taxon>Lactobacillales</taxon>
        <taxon>Lactobacillaceae</taxon>
        <taxon>Liquorilactobacillus</taxon>
    </lineage>
</organism>
<dbReference type="InterPro" id="IPR026043">
    <property type="entry name" value="NadR"/>
</dbReference>
<dbReference type="InterPro" id="IPR036390">
    <property type="entry name" value="WH_DNA-bd_sf"/>
</dbReference>
<feature type="binding site" evidence="1">
    <location>
        <position position="146"/>
    </location>
    <ligand>
        <name>Ni(2+)</name>
        <dbReference type="ChEBI" id="CHEBI:49786"/>
    </ligand>
</feature>
<feature type="domain" description="3H" evidence="2">
    <location>
        <begin position="75"/>
        <end position="171"/>
    </location>
</feature>
<evidence type="ECO:0000259" key="2">
    <source>
        <dbReference type="Pfam" id="PF02829"/>
    </source>
</evidence>
<feature type="binding site" evidence="1">
    <location>
        <position position="79"/>
    </location>
    <ligand>
        <name>Ni(2+)</name>
        <dbReference type="ChEBI" id="CHEBI:49786"/>
    </ligand>
</feature>
<gene>
    <name evidence="4" type="ORF">BSQ50_02560</name>
</gene>
<protein>
    <submittedName>
        <fullName evidence="4">Hydrolase</fullName>
    </submittedName>
</protein>
<proteinExistence type="predicted"/>
<name>A0A3Q8CHS1_9LACO</name>
<dbReference type="EMBL" id="CP018180">
    <property type="protein sequence ID" value="AUJ33159.1"/>
    <property type="molecule type" value="Genomic_DNA"/>
</dbReference>
<evidence type="ECO:0000313" key="5">
    <source>
        <dbReference type="Proteomes" id="UP000324497"/>
    </source>
</evidence>
<dbReference type="InterPro" id="IPR035922">
    <property type="entry name" value="3H_dom_sf"/>
</dbReference>
<dbReference type="Pfam" id="PF02829">
    <property type="entry name" value="3H"/>
    <property type="match status" value="1"/>
</dbReference>
<evidence type="ECO:0000259" key="3">
    <source>
        <dbReference type="Pfam" id="PF08279"/>
    </source>
</evidence>
<dbReference type="SUPFAM" id="SSF75500">
    <property type="entry name" value="Putative transcriptional regulator TM1602, C-terminal domain"/>
    <property type="match status" value="1"/>
</dbReference>
<dbReference type="GO" id="GO:0016787">
    <property type="term" value="F:hydrolase activity"/>
    <property type="evidence" value="ECO:0007669"/>
    <property type="project" value="UniProtKB-KW"/>
</dbReference>
<dbReference type="InterPro" id="IPR036388">
    <property type="entry name" value="WH-like_DNA-bd_sf"/>
</dbReference>